<feature type="binding site" evidence="1">
    <location>
        <begin position="82"/>
        <end position="85"/>
    </location>
    <ligand>
        <name>dUMP</name>
        <dbReference type="ChEBI" id="CHEBI:246422"/>
        <note>ligand shared between dimeric partners</note>
    </ligand>
</feature>
<keyword evidence="1" id="KW-0285">Flavoprotein</keyword>
<dbReference type="Proteomes" id="UP000886014">
    <property type="component" value="Unassembled WGS sequence"/>
</dbReference>
<dbReference type="NCBIfam" id="TIGR02170">
    <property type="entry name" value="thyX"/>
    <property type="match status" value="1"/>
</dbReference>
<keyword evidence="1 2" id="KW-0808">Transferase</keyword>
<comment type="caution">
    <text evidence="1">Lacks conserved residue(s) required for the propagation of feature annotation.</text>
</comment>
<dbReference type="EMBL" id="DRTV01000012">
    <property type="protein sequence ID" value="HHF57817.1"/>
    <property type="molecule type" value="Genomic_DNA"/>
</dbReference>
<comment type="catalytic activity">
    <reaction evidence="1">
        <text>dUMP + (6R)-5,10-methylene-5,6,7,8-tetrahydrofolate + NADPH + H(+) = dTMP + (6S)-5,6,7,8-tetrahydrofolate + NADP(+)</text>
        <dbReference type="Rhea" id="RHEA:29043"/>
        <dbReference type="ChEBI" id="CHEBI:15378"/>
        <dbReference type="ChEBI" id="CHEBI:15636"/>
        <dbReference type="ChEBI" id="CHEBI:57453"/>
        <dbReference type="ChEBI" id="CHEBI:57783"/>
        <dbReference type="ChEBI" id="CHEBI:58349"/>
        <dbReference type="ChEBI" id="CHEBI:63528"/>
        <dbReference type="ChEBI" id="CHEBI:246422"/>
        <dbReference type="EC" id="2.1.1.148"/>
    </reaction>
</comment>
<organism evidence="2">
    <name type="scientific">candidate division WOR-3 bacterium</name>
    <dbReference type="NCBI Taxonomy" id="2052148"/>
    <lineage>
        <taxon>Bacteria</taxon>
        <taxon>Bacteria division WOR-3</taxon>
    </lineage>
</organism>
<evidence type="ECO:0000256" key="1">
    <source>
        <dbReference type="HAMAP-Rule" id="MF_01408"/>
    </source>
</evidence>
<proteinExistence type="inferred from homology"/>
<dbReference type="PANTHER" id="PTHR34934">
    <property type="entry name" value="FLAVIN-DEPENDENT THYMIDYLATE SYNTHASE"/>
    <property type="match status" value="1"/>
</dbReference>
<keyword evidence="1" id="KW-0545">Nucleotide biosynthesis</keyword>
<dbReference type="CDD" id="cd20175">
    <property type="entry name" value="ThyX"/>
    <property type="match status" value="1"/>
</dbReference>
<dbReference type="AlphaFoldDB" id="A0A7C5I1H2"/>
<evidence type="ECO:0000313" key="2">
    <source>
        <dbReference type="EMBL" id="HHF57817.1"/>
    </source>
</evidence>
<comment type="subunit">
    <text evidence="1">Homotetramer.</text>
</comment>
<sequence>MTVFDPPIREYIKGGGFIELEEMLGDDLTPARVARISYLSKGDEEANKKLLKKLIDLGHFSPFEQQVFRFKIDGIPMYIGEQLLRHRIASPLKRSFRYTSPDKGKKISFTVEGINEIIHIPPELLGLRESHIENKDELLREMIEHFKKGIDLYRKLVESGLRKEAARTVLPAGLRTTLYWTINMRSLMNFLTLRLNPKAQWEMRELAKAVARILKRVVPLTMEKFLEKEGLEKYLHE</sequence>
<name>A0A7C5I1H2_UNCW3</name>
<feature type="binding site" description="in other chain" evidence="1">
    <location>
        <begin position="95"/>
        <end position="97"/>
    </location>
    <ligand>
        <name>dUMP</name>
        <dbReference type="ChEBI" id="CHEBI:246422"/>
        <note>ligand shared between dimeric partners</note>
    </ligand>
</feature>
<dbReference type="InterPro" id="IPR003669">
    <property type="entry name" value="Thymidylate_synthase_ThyX"/>
</dbReference>
<feature type="binding site" evidence="1">
    <location>
        <position position="194"/>
    </location>
    <ligand>
        <name>dUMP</name>
        <dbReference type="ChEBI" id="CHEBI:246422"/>
        <note>ligand shared between dimeric partners</note>
    </ligand>
</feature>
<dbReference type="HAMAP" id="MF_01408">
    <property type="entry name" value="ThyX"/>
    <property type="match status" value="1"/>
</dbReference>
<feature type="active site" description="Involved in ionization of N3 of dUMP, leading to its activation" evidence="1">
    <location>
        <position position="194"/>
    </location>
</feature>
<dbReference type="SUPFAM" id="SSF69796">
    <property type="entry name" value="Thymidylate synthase-complementing protein Thy1"/>
    <property type="match status" value="1"/>
</dbReference>
<dbReference type="GO" id="GO:0070402">
    <property type="term" value="F:NADPH binding"/>
    <property type="evidence" value="ECO:0007669"/>
    <property type="project" value="TreeGrafter"/>
</dbReference>
<dbReference type="GO" id="GO:0050660">
    <property type="term" value="F:flavin adenine dinucleotide binding"/>
    <property type="evidence" value="ECO:0007669"/>
    <property type="project" value="UniProtKB-UniRule"/>
</dbReference>
<dbReference type="Pfam" id="PF02511">
    <property type="entry name" value="Thy1"/>
    <property type="match status" value="1"/>
</dbReference>
<comment type="caution">
    <text evidence="2">The sequence shown here is derived from an EMBL/GenBank/DDBJ whole genome shotgun (WGS) entry which is preliminary data.</text>
</comment>
<feature type="binding site" evidence="1">
    <location>
        <position position="189"/>
    </location>
    <ligand>
        <name>FAD</name>
        <dbReference type="ChEBI" id="CHEBI:57692"/>
        <note>ligand shared between neighboring subunits</note>
    </ligand>
</feature>
<dbReference type="EC" id="2.1.1.148" evidence="1"/>
<dbReference type="Gene3D" id="3.30.1360.170">
    <property type="match status" value="1"/>
</dbReference>
<comment type="function">
    <text evidence="1">Catalyzes the reductive methylation of 2'-deoxyuridine-5'-monophosphate (dUMP) to 2'-deoxythymidine-5'-monophosphate (dTMP) while utilizing 5,10-methylenetetrahydrofolate (mTHF) as the methyl donor, and NADPH and FADH(2) as the reductant.</text>
</comment>
<comment type="similarity">
    <text evidence="1">Belongs to the thymidylate synthase ThyX family.</text>
</comment>
<keyword evidence="1 2" id="KW-0489">Methyltransferase</keyword>
<dbReference type="GO" id="GO:0006231">
    <property type="term" value="P:dTMP biosynthetic process"/>
    <property type="evidence" value="ECO:0007669"/>
    <property type="project" value="UniProtKB-UniRule"/>
</dbReference>
<comment type="cofactor">
    <cofactor evidence="1">
        <name>FAD</name>
        <dbReference type="ChEBI" id="CHEBI:57692"/>
    </cofactor>
    <text evidence="1">Binds 4 FAD per tetramer. Each FAD binding site is formed by three monomers.</text>
</comment>
<dbReference type="PROSITE" id="PS51331">
    <property type="entry name" value="THYX"/>
    <property type="match status" value="1"/>
</dbReference>
<accession>A0A7C5I1H2</accession>
<reference evidence="2" key="1">
    <citation type="journal article" date="2020" name="mSystems">
        <title>Genome- and Community-Level Interaction Insights into Carbon Utilization and Element Cycling Functions of Hydrothermarchaeota in Hydrothermal Sediment.</title>
        <authorList>
            <person name="Zhou Z."/>
            <person name="Liu Y."/>
            <person name="Xu W."/>
            <person name="Pan J."/>
            <person name="Luo Z.H."/>
            <person name="Li M."/>
        </authorList>
    </citation>
    <scope>NUCLEOTIDE SEQUENCE [LARGE SCALE GENOMIC DNA]</scope>
    <source>
        <strain evidence="2">HyVt-94</strain>
    </source>
</reference>
<feature type="binding site" description="in other chain" evidence="1">
    <location>
        <position position="167"/>
    </location>
    <ligand>
        <name>dUMP</name>
        <dbReference type="ChEBI" id="CHEBI:246422"/>
        <note>ligand shared between dimeric partners</note>
    </ligand>
</feature>
<dbReference type="GO" id="GO:0004799">
    <property type="term" value="F:thymidylate synthase activity"/>
    <property type="evidence" value="ECO:0007669"/>
    <property type="project" value="TreeGrafter"/>
</dbReference>
<feature type="binding site" evidence="1">
    <location>
        <position position="61"/>
    </location>
    <ligand>
        <name>FAD</name>
        <dbReference type="ChEBI" id="CHEBI:57692"/>
        <note>ligand shared between neighboring subunits</note>
    </ligand>
</feature>
<keyword evidence="1" id="KW-0274">FAD</keyword>
<dbReference type="UniPathway" id="UPA00575"/>
<protein>
    <recommendedName>
        <fullName evidence="1">Flavin-dependent thymidylate synthase</fullName>
        <shortName evidence="1">FDTS</shortName>
        <ecNumber evidence="1">2.1.1.148</ecNumber>
    </recommendedName>
    <alternativeName>
        <fullName evidence="1">FAD-dependent thymidylate synthase</fullName>
    </alternativeName>
    <alternativeName>
        <fullName evidence="1">Thymidylate synthase ThyX</fullName>
        <shortName evidence="1">TS</shortName>
        <shortName evidence="1">TSase</shortName>
    </alternativeName>
</protein>
<dbReference type="InterPro" id="IPR036098">
    <property type="entry name" value="Thymidylate_synthase_ThyX_sf"/>
</dbReference>
<dbReference type="GO" id="GO:0006235">
    <property type="term" value="P:dTTP biosynthetic process"/>
    <property type="evidence" value="ECO:0007669"/>
    <property type="project" value="UniProtKB-UniRule"/>
</dbReference>
<comment type="pathway">
    <text evidence="1">Pyrimidine metabolism; dTTP biosynthesis.</text>
</comment>
<dbReference type="GO" id="GO:0032259">
    <property type="term" value="P:methylation"/>
    <property type="evidence" value="ECO:0007669"/>
    <property type="project" value="UniProtKB-KW"/>
</dbReference>
<dbReference type="GO" id="GO:0050797">
    <property type="term" value="F:thymidylate synthase (FAD) activity"/>
    <property type="evidence" value="ECO:0007669"/>
    <property type="project" value="UniProtKB-UniRule"/>
</dbReference>
<feature type="binding site" evidence="1">
    <location>
        <begin position="85"/>
        <end position="87"/>
    </location>
    <ligand>
        <name>FAD</name>
        <dbReference type="ChEBI" id="CHEBI:57692"/>
        <note>ligand shared between neighboring subunits</note>
    </ligand>
</feature>
<dbReference type="PANTHER" id="PTHR34934:SF1">
    <property type="entry name" value="FLAVIN-DEPENDENT THYMIDYLATE SYNTHASE"/>
    <property type="match status" value="1"/>
</dbReference>
<keyword evidence="1" id="KW-0521">NADP</keyword>
<gene>
    <name evidence="1 2" type="primary">thyX</name>
    <name evidence="2" type="ORF">ENL41_00150</name>
</gene>
<feature type="binding site" evidence="1">
    <location>
        <begin position="183"/>
        <end position="185"/>
    </location>
    <ligand>
        <name>FAD</name>
        <dbReference type="ChEBI" id="CHEBI:57692"/>
        <note>ligand shared between neighboring subunits</note>
    </ligand>
</feature>